<dbReference type="RefSeq" id="WP_113962300.1">
    <property type="nucleotide sequence ID" value="NZ_QNRR01000021.1"/>
</dbReference>
<feature type="domain" description="Methyltransferase" evidence="4">
    <location>
        <begin position="40"/>
        <end position="130"/>
    </location>
</feature>
<keyword evidence="1 5" id="KW-0489">Methyltransferase</keyword>
<dbReference type="EMBL" id="QNRR01000021">
    <property type="protein sequence ID" value="RBP35520.1"/>
    <property type="molecule type" value="Genomic_DNA"/>
</dbReference>
<evidence type="ECO:0000256" key="1">
    <source>
        <dbReference type="ARBA" id="ARBA00022603"/>
    </source>
</evidence>
<dbReference type="AlphaFoldDB" id="A0A366H1C7"/>
<evidence type="ECO:0000256" key="2">
    <source>
        <dbReference type="ARBA" id="ARBA00022679"/>
    </source>
</evidence>
<proteinExistence type="predicted"/>
<keyword evidence="6" id="KW-1185">Reference proteome</keyword>
<dbReference type="PANTHER" id="PTHR43464">
    <property type="entry name" value="METHYLTRANSFERASE"/>
    <property type="match status" value="1"/>
</dbReference>
<dbReference type="GO" id="GO:0032259">
    <property type="term" value="P:methylation"/>
    <property type="evidence" value="ECO:0007669"/>
    <property type="project" value="UniProtKB-KW"/>
</dbReference>
<keyword evidence="2 5" id="KW-0808">Transferase</keyword>
<evidence type="ECO:0000259" key="4">
    <source>
        <dbReference type="Pfam" id="PF13649"/>
    </source>
</evidence>
<evidence type="ECO:0000313" key="5">
    <source>
        <dbReference type="EMBL" id="RBP35520.1"/>
    </source>
</evidence>
<dbReference type="InterPro" id="IPR041698">
    <property type="entry name" value="Methyltransf_25"/>
</dbReference>
<reference evidence="5 6" key="1">
    <citation type="submission" date="2018-06" db="EMBL/GenBank/DDBJ databases">
        <title>Genomic Encyclopedia of Type Strains, Phase IV (KMG-IV): sequencing the most valuable type-strain genomes for metagenomic binning, comparative biology and taxonomic classification.</title>
        <authorList>
            <person name="Goeker M."/>
        </authorList>
    </citation>
    <scope>NUCLEOTIDE SEQUENCE [LARGE SCALE GENOMIC DNA]</scope>
    <source>
        <strain evidence="5 6">DSM 25532</strain>
    </source>
</reference>
<dbReference type="OrthoDB" id="9774345at2"/>
<comment type="caution">
    <text evidence="5">The sequence shown here is derived from an EMBL/GenBank/DDBJ whole genome shotgun (WGS) entry which is preliminary data.</text>
</comment>
<dbReference type="Gene3D" id="3.40.50.150">
    <property type="entry name" value="Vaccinia Virus protein VP39"/>
    <property type="match status" value="1"/>
</dbReference>
<protein>
    <submittedName>
        <fullName evidence="5">dTDP-3-amino-3,6-dideoxy-alpha-D-glucopyranose N,N-dimethyltransferase/daunosaminyl-N, N-dimethyltransferase/N-methyltransferase</fullName>
    </submittedName>
</protein>
<dbReference type="Gene3D" id="2.20.130.10">
    <property type="entry name" value="CAC2371-like domains"/>
    <property type="match status" value="1"/>
</dbReference>
<evidence type="ECO:0000256" key="3">
    <source>
        <dbReference type="ARBA" id="ARBA00022691"/>
    </source>
</evidence>
<gene>
    <name evidence="5" type="ORF">DES53_12140</name>
</gene>
<evidence type="ECO:0000313" key="6">
    <source>
        <dbReference type="Proteomes" id="UP000253426"/>
    </source>
</evidence>
<accession>A0A366H1C7</accession>
<organism evidence="5 6">
    <name type="scientific">Roseimicrobium gellanilyticum</name>
    <dbReference type="NCBI Taxonomy" id="748857"/>
    <lineage>
        <taxon>Bacteria</taxon>
        <taxon>Pseudomonadati</taxon>
        <taxon>Verrucomicrobiota</taxon>
        <taxon>Verrucomicrobiia</taxon>
        <taxon>Verrucomicrobiales</taxon>
        <taxon>Verrucomicrobiaceae</taxon>
        <taxon>Roseimicrobium</taxon>
    </lineage>
</organism>
<dbReference type="GO" id="GO:0008168">
    <property type="term" value="F:methyltransferase activity"/>
    <property type="evidence" value="ECO:0007669"/>
    <property type="project" value="UniProtKB-KW"/>
</dbReference>
<dbReference type="InterPro" id="IPR029063">
    <property type="entry name" value="SAM-dependent_MTases_sf"/>
</dbReference>
<dbReference type="Pfam" id="PF13649">
    <property type="entry name" value="Methyltransf_25"/>
    <property type="match status" value="1"/>
</dbReference>
<dbReference type="Proteomes" id="UP000253426">
    <property type="component" value="Unassembled WGS sequence"/>
</dbReference>
<name>A0A366H1C7_9BACT</name>
<dbReference type="SUPFAM" id="SSF53335">
    <property type="entry name" value="S-adenosyl-L-methionine-dependent methyltransferases"/>
    <property type="match status" value="1"/>
</dbReference>
<keyword evidence="3" id="KW-0949">S-adenosyl-L-methionine</keyword>
<sequence>MHAGTAELYDAVYTRMKDYRGEAEKVRTWIEKLRPGAQSILDVACGTGEHAKYLCASYQVDGVDLNGDYLTAAHRKNPQGRHEVADMTCFDLQKKYDVVLCLFSAIGYAMTLEKLNSAIQCMADHLAPQGALIVEPWLTPERWKAGRPHLVSFEEENFKICRMNTTEVRGDRISFMQFHFLVGRPAEVIHFTEDHELALFTQAEMLGAFRHAGLEPEYDEKGIFGRGLYFARKASA</sequence>
<dbReference type="PANTHER" id="PTHR43464:SF19">
    <property type="entry name" value="UBIQUINONE BIOSYNTHESIS O-METHYLTRANSFERASE, MITOCHONDRIAL"/>
    <property type="match status" value="1"/>
</dbReference>
<dbReference type="CDD" id="cd02440">
    <property type="entry name" value="AdoMet_MTases"/>
    <property type="match status" value="1"/>
</dbReference>